<dbReference type="SUPFAM" id="SSF53850">
    <property type="entry name" value="Periplasmic binding protein-like II"/>
    <property type="match status" value="1"/>
</dbReference>
<dbReference type="RefSeq" id="WP_322520639.1">
    <property type="nucleotide sequence ID" value="NZ_CP140153.1"/>
</dbReference>
<evidence type="ECO:0000313" key="13">
    <source>
        <dbReference type="EMBL" id="WQH15612.1"/>
    </source>
</evidence>
<feature type="domain" description="SsuA/THI5-like" evidence="12">
    <location>
        <begin position="117"/>
        <end position="229"/>
    </location>
</feature>
<keyword evidence="6" id="KW-0479">Metal-binding</keyword>
<gene>
    <name evidence="13" type="ORF">SR882_07525</name>
</gene>
<dbReference type="InterPro" id="IPR027939">
    <property type="entry name" value="NMT1/THI5"/>
</dbReference>
<comment type="catalytic activity">
    <reaction evidence="11">
        <text>N(6)-(pyridoxal phosphate)-L-lysyl-[4-amino-5-hydroxymethyl-2-methylpyrimidine phosphate synthase] + L-histidyl-[4-amino-5-hydroxymethyl-2-methylpyrimidine phosphate synthase] + 2 Fe(3+) + 4 H2O = L-lysyl-[4-amino-5-hydroxymethyl-2-methylpyrimidine phosphate synthase] + (2S)-2-amino-5-hydroxy-4-oxopentanoyl-[4-amino-5-hydroxymethyl-2-methylpyrimidine phosphate synthase] + 4-amino-2-methyl-5-(phosphooxymethyl)pyrimidine + 3-oxopropanoate + 2 Fe(2+) + 2 H(+)</text>
        <dbReference type="Rhea" id="RHEA:65756"/>
        <dbReference type="Rhea" id="RHEA-COMP:16892"/>
        <dbReference type="Rhea" id="RHEA-COMP:16893"/>
        <dbReference type="Rhea" id="RHEA-COMP:16894"/>
        <dbReference type="Rhea" id="RHEA-COMP:16895"/>
        <dbReference type="ChEBI" id="CHEBI:15377"/>
        <dbReference type="ChEBI" id="CHEBI:15378"/>
        <dbReference type="ChEBI" id="CHEBI:29033"/>
        <dbReference type="ChEBI" id="CHEBI:29034"/>
        <dbReference type="ChEBI" id="CHEBI:29969"/>
        <dbReference type="ChEBI" id="CHEBI:29979"/>
        <dbReference type="ChEBI" id="CHEBI:33190"/>
        <dbReference type="ChEBI" id="CHEBI:58354"/>
        <dbReference type="ChEBI" id="CHEBI:143915"/>
        <dbReference type="ChEBI" id="CHEBI:157692"/>
    </reaction>
    <physiologicalReaction direction="left-to-right" evidence="11">
        <dbReference type="Rhea" id="RHEA:65757"/>
    </physiologicalReaction>
</comment>
<evidence type="ECO:0000256" key="11">
    <source>
        <dbReference type="ARBA" id="ARBA00048179"/>
    </source>
</evidence>
<reference evidence="13 14" key="1">
    <citation type="submission" date="2023-11" db="EMBL/GenBank/DDBJ databases">
        <title>MicrobeMod: A computational toolkit for identifying prokaryotic methylation and restriction-modification with nanopore sequencing.</title>
        <authorList>
            <person name="Crits-Christoph A."/>
            <person name="Kang S.C."/>
            <person name="Lee H."/>
            <person name="Ostrov N."/>
        </authorList>
    </citation>
    <scope>NUCLEOTIDE SEQUENCE [LARGE SCALE GENOMIC DNA]</scope>
    <source>
        <strain evidence="13 14">ATCC 49870</strain>
    </source>
</reference>
<keyword evidence="14" id="KW-1185">Reference proteome</keyword>
<evidence type="ECO:0000256" key="9">
    <source>
        <dbReference type="ARBA" id="ARBA00023004"/>
    </source>
</evidence>
<feature type="domain" description="SsuA/THI5-like" evidence="12">
    <location>
        <begin position="13"/>
        <end position="70"/>
    </location>
</feature>
<evidence type="ECO:0000256" key="1">
    <source>
        <dbReference type="ARBA" id="ARBA00003469"/>
    </source>
</evidence>
<dbReference type="Gene3D" id="3.40.190.10">
    <property type="entry name" value="Periplasmic binding protein-like II"/>
    <property type="match status" value="2"/>
</dbReference>
<evidence type="ECO:0000256" key="10">
    <source>
        <dbReference type="ARBA" id="ARBA00033171"/>
    </source>
</evidence>
<name>A0ABZ0YTX3_9GAMM</name>
<evidence type="ECO:0000256" key="6">
    <source>
        <dbReference type="ARBA" id="ARBA00022723"/>
    </source>
</evidence>
<dbReference type="PANTHER" id="PTHR31528:SF1">
    <property type="entry name" value="4-AMINO-5-HYDROXYMETHYL-2-METHYLPYRIMIDINE PHOSPHATE SYNTHASE THI11-RELATED"/>
    <property type="match status" value="1"/>
</dbReference>
<organism evidence="13 14">
    <name type="scientific">Guyparkeria halophila</name>
    <dbReference type="NCBI Taxonomy" id="47960"/>
    <lineage>
        <taxon>Bacteria</taxon>
        <taxon>Pseudomonadati</taxon>
        <taxon>Pseudomonadota</taxon>
        <taxon>Gammaproteobacteria</taxon>
        <taxon>Chromatiales</taxon>
        <taxon>Thioalkalibacteraceae</taxon>
        <taxon>Guyparkeria</taxon>
    </lineage>
</organism>
<dbReference type="PANTHER" id="PTHR31528">
    <property type="entry name" value="4-AMINO-5-HYDROXYMETHYL-2-METHYLPYRIMIDINE PHOSPHATE SYNTHASE THI11-RELATED"/>
    <property type="match status" value="1"/>
</dbReference>
<evidence type="ECO:0000256" key="7">
    <source>
        <dbReference type="ARBA" id="ARBA00022898"/>
    </source>
</evidence>
<comment type="subunit">
    <text evidence="4">Homodimer.</text>
</comment>
<dbReference type="EMBL" id="CP140153">
    <property type="protein sequence ID" value="WQH15612.1"/>
    <property type="molecule type" value="Genomic_DNA"/>
</dbReference>
<proteinExistence type="inferred from homology"/>
<protein>
    <recommendedName>
        <fullName evidence="10">Thiamine pyrimidine synthase</fullName>
    </recommendedName>
</protein>
<sequence length="294" mass="32807">MKSIELGLEWFLNPDHLPFIAGIEKGWFRDAGLELTLIEPEGHYDGLADVARGKLAFACNEPLHMIDEARPGLRALGCFFETEGGVMLTPEGEQALARGETIRVASPVAGEVTDDLARLIVARWCEREGIRFESSQLQIEAAGFEHLKNLQAGFHGAWLCFANFEGVEAHELGVAARLISSVEVGLPNFSALELFTGEAFRREYPEVIESVTRIASEGATLCRDDPEEAKQLWYRFSGEQRSDLMDAIVLDTCHRLVAPVVPDAERWRAMWQQFHRMGLSQVDQTGFETIFSPV</sequence>
<keyword evidence="7" id="KW-0663">Pyridoxal phosphate</keyword>
<dbReference type="Proteomes" id="UP001327459">
    <property type="component" value="Chromosome"/>
</dbReference>
<evidence type="ECO:0000259" key="12">
    <source>
        <dbReference type="Pfam" id="PF09084"/>
    </source>
</evidence>
<evidence type="ECO:0000256" key="5">
    <source>
        <dbReference type="ARBA" id="ARBA00022679"/>
    </source>
</evidence>
<evidence type="ECO:0000256" key="4">
    <source>
        <dbReference type="ARBA" id="ARBA00011738"/>
    </source>
</evidence>
<keyword evidence="9" id="KW-0408">Iron</keyword>
<evidence type="ECO:0000313" key="14">
    <source>
        <dbReference type="Proteomes" id="UP001327459"/>
    </source>
</evidence>
<evidence type="ECO:0000256" key="3">
    <source>
        <dbReference type="ARBA" id="ARBA00009406"/>
    </source>
</evidence>
<evidence type="ECO:0000256" key="2">
    <source>
        <dbReference type="ARBA" id="ARBA00004948"/>
    </source>
</evidence>
<comment type="function">
    <text evidence="1">Responsible for the formation of the pyrimidine heterocycle in the thiamine biosynthesis pathway. Catalyzes the formation of hydroxymethylpyrimidine phosphate (HMP-P) from histidine and pyridoxal phosphate (PLP). The protein uses PLP and the active site histidine to form HMP-P, generating an inactive enzyme. The enzyme can only undergo a single turnover, which suggests it is a suicide enzyme.</text>
</comment>
<evidence type="ECO:0000256" key="8">
    <source>
        <dbReference type="ARBA" id="ARBA00022977"/>
    </source>
</evidence>
<comment type="pathway">
    <text evidence="2">Cofactor biosynthesis; thiamine diphosphate biosynthesis.</text>
</comment>
<keyword evidence="8" id="KW-0784">Thiamine biosynthesis</keyword>
<comment type="similarity">
    <text evidence="3">Belongs to the NMT1/THI5 family.</text>
</comment>
<dbReference type="InterPro" id="IPR015168">
    <property type="entry name" value="SsuA/THI5"/>
</dbReference>
<dbReference type="Pfam" id="PF09084">
    <property type="entry name" value="NMT1"/>
    <property type="match status" value="2"/>
</dbReference>
<keyword evidence="5" id="KW-0808">Transferase</keyword>
<accession>A0ABZ0YTX3</accession>